<dbReference type="GO" id="GO:0032807">
    <property type="term" value="C:DNA ligase IV complex"/>
    <property type="evidence" value="ECO:0007669"/>
    <property type="project" value="TreeGrafter"/>
</dbReference>
<feature type="compositionally biased region" description="Basic residues" evidence="2">
    <location>
        <begin position="536"/>
        <end position="545"/>
    </location>
</feature>
<dbReference type="EC" id="6.5.1.1" evidence="5"/>
<dbReference type="InterPro" id="IPR012340">
    <property type="entry name" value="NA-bd_OB-fold"/>
</dbReference>
<evidence type="ECO:0000313" key="6">
    <source>
        <dbReference type="Proteomes" id="UP000236161"/>
    </source>
</evidence>
<dbReference type="InterPro" id="IPR016059">
    <property type="entry name" value="DNA_ligase_ATP-dep_CS"/>
</dbReference>
<dbReference type="GO" id="GO:0006297">
    <property type="term" value="P:nucleotide-excision repair, DNA gap filling"/>
    <property type="evidence" value="ECO:0007669"/>
    <property type="project" value="TreeGrafter"/>
</dbReference>
<dbReference type="EMBL" id="KZ452001">
    <property type="protein sequence ID" value="PKA52881.1"/>
    <property type="molecule type" value="Genomic_DNA"/>
</dbReference>
<accession>A0A2I0ABF2</accession>
<dbReference type="GO" id="GO:0005524">
    <property type="term" value="F:ATP binding"/>
    <property type="evidence" value="ECO:0007669"/>
    <property type="project" value="InterPro"/>
</dbReference>
<dbReference type="InterPro" id="IPR001357">
    <property type="entry name" value="BRCT_dom"/>
</dbReference>
<organism evidence="5 6">
    <name type="scientific">Apostasia shenzhenica</name>
    <dbReference type="NCBI Taxonomy" id="1088818"/>
    <lineage>
        <taxon>Eukaryota</taxon>
        <taxon>Viridiplantae</taxon>
        <taxon>Streptophyta</taxon>
        <taxon>Embryophyta</taxon>
        <taxon>Tracheophyta</taxon>
        <taxon>Spermatophyta</taxon>
        <taxon>Magnoliopsida</taxon>
        <taxon>Liliopsida</taxon>
        <taxon>Asparagales</taxon>
        <taxon>Orchidaceae</taxon>
        <taxon>Apostasioideae</taxon>
        <taxon>Apostasia</taxon>
    </lineage>
</organism>
<gene>
    <name evidence="5" type="primary">LIG4</name>
    <name evidence="5" type="ORF">AXF42_Ash001862</name>
</gene>
<dbReference type="GO" id="GO:0003677">
    <property type="term" value="F:DNA binding"/>
    <property type="evidence" value="ECO:0007669"/>
    <property type="project" value="InterPro"/>
</dbReference>
<dbReference type="AlphaFoldDB" id="A0A2I0ABF2"/>
<dbReference type="PANTHER" id="PTHR45997">
    <property type="entry name" value="DNA LIGASE 4"/>
    <property type="match status" value="1"/>
</dbReference>
<name>A0A2I0ABF2_9ASPA</name>
<dbReference type="STRING" id="1088818.A0A2I0ABF2"/>
<dbReference type="SUPFAM" id="SSF50249">
    <property type="entry name" value="Nucleic acid-binding proteins"/>
    <property type="match status" value="1"/>
</dbReference>
<dbReference type="Gene3D" id="3.30.470.30">
    <property type="entry name" value="DNA ligase/mRNA capping enzyme"/>
    <property type="match status" value="1"/>
</dbReference>
<keyword evidence="6" id="KW-1185">Reference proteome</keyword>
<proteinExistence type="predicted"/>
<dbReference type="PROSITE" id="PS00333">
    <property type="entry name" value="DNA_LIGASE_A2"/>
    <property type="match status" value="1"/>
</dbReference>
<dbReference type="SUPFAM" id="SSF52113">
    <property type="entry name" value="BRCT domain"/>
    <property type="match status" value="1"/>
</dbReference>
<dbReference type="GO" id="GO:0006310">
    <property type="term" value="P:DNA recombination"/>
    <property type="evidence" value="ECO:0007669"/>
    <property type="project" value="UniProtKB-KW"/>
</dbReference>
<reference evidence="5 6" key="1">
    <citation type="journal article" date="2017" name="Nature">
        <title>The Apostasia genome and the evolution of orchids.</title>
        <authorList>
            <person name="Zhang G.Q."/>
            <person name="Liu K.W."/>
            <person name="Li Z."/>
            <person name="Lohaus R."/>
            <person name="Hsiao Y.Y."/>
            <person name="Niu S.C."/>
            <person name="Wang J.Y."/>
            <person name="Lin Y.C."/>
            <person name="Xu Q."/>
            <person name="Chen L.J."/>
            <person name="Yoshida K."/>
            <person name="Fujiwara S."/>
            <person name="Wang Z.W."/>
            <person name="Zhang Y.Q."/>
            <person name="Mitsuda N."/>
            <person name="Wang M."/>
            <person name="Liu G.H."/>
            <person name="Pecoraro L."/>
            <person name="Huang H.X."/>
            <person name="Xiao X.J."/>
            <person name="Lin M."/>
            <person name="Wu X.Y."/>
            <person name="Wu W.L."/>
            <person name="Chen Y.Y."/>
            <person name="Chang S.B."/>
            <person name="Sakamoto S."/>
            <person name="Ohme-Takagi M."/>
            <person name="Yagi M."/>
            <person name="Zeng S.J."/>
            <person name="Shen C.Y."/>
            <person name="Yeh C.M."/>
            <person name="Luo Y.B."/>
            <person name="Tsai W.C."/>
            <person name="Van de Peer Y."/>
            <person name="Liu Z.J."/>
        </authorList>
    </citation>
    <scope>NUCLEOTIDE SEQUENCE [LARGE SCALE GENOMIC DNA]</scope>
    <source>
        <strain evidence="6">cv. Shenzhen</strain>
        <tissue evidence="5">Stem</tissue>
    </source>
</reference>
<dbReference type="Proteomes" id="UP000236161">
    <property type="component" value="Unassembled WGS sequence"/>
</dbReference>
<dbReference type="GO" id="GO:0006303">
    <property type="term" value="P:double-strand break repair via nonhomologous end joining"/>
    <property type="evidence" value="ECO:0007669"/>
    <property type="project" value="TreeGrafter"/>
</dbReference>
<dbReference type="Pfam" id="PF01068">
    <property type="entry name" value="DNA_ligase_A_M"/>
    <property type="match status" value="1"/>
</dbReference>
<evidence type="ECO:0000259" key="3">
    <source>
        <dbReference type="PROSITE" id="PS50160"/>
    </source>
</evidence>
<dbReference type="OrthoDB" id="151490at2759"/>
<dbReference type="InterPro" id="IPR012310">
    <property type="entry name" value="DNA_ligase_ATP-dep_cent"/>
</dbReference>
<feature type="region of interest" description="Disordered" evidence="2">
    <location>
        <begin position="519"/>
        <end position="545"/>
    </location>
</feature>
<evidence type="ECO:0000259" key="4">
    <source>
        <dbReference type="PROSITE" id="PS50172"/>
    </source>
</evidence>
<dbReference type="FunFam" id="3.40.50.10190:FF:000072">
    <property type="entry name" value="DNA ligase"/>
    <property type="match status" value="1"/>
</dbReference>
<keyword evidence="1" id="KW-0233">DNA recombination</keyword>
<dbReference type="Gene3D" id="2.40.50.140">
    <property type="entry name" value="Nucleic acid-binding proteins"/>
    <property type="match status" value="2"/>
</dbReference>
<evidence type="ECO:0000313" key="5">
    <source>
        <dbReference type="EMBL" id="PKA52881.1"/>
    </source>
</evidence>
<dbReference type="InterPro" id="IPR036420">
    <property type="entry name" value="BRCT_dom_sf"/>
</dbReference>
<evidence type="ECO:0000256" key="2">
    <source>
        <dbReference type="SAM" id="MobiDB-lite"/>
    </source>
</evidence>
<protein>
    <submittedName>
        <fullName evidence="5">DNA ligase 4</fullName>
        <ecNumber evidence="5">6.5.1.1</ecNumber>
    </submittedName>
</protein>
<dbReference type="SUPFAM" id="SSF56091">
    <property type="entry name" value="DNA ligase/mRNA capping enzyme, catalytic domain"/>
    <property type="match status" value="1"/>
</dbReference>
<feature type="domain" description="BRCT" evidence="4">
    <location>
        <begin position="303"/>
        <end position="365"/>
    </location>
</feature>
<dbReference type="PROSITE" id="PS50172">
    <property type="entry name" value="BRCT"/>
    <property type="match status" value="1"/>
</dbReference>
<keyword evidence="5" id="KW-0436">Ligase</keyword>
<dbReference type="GO" id="GO:0003910">
    <property type="term" value="F:DNA ligase (ATP) activity"/>
    <property type="evidence" value="ECO:0007669"/>
    <property type="project" value="UniProtKB-EC"/>
</dbReference>
<evidence type="ECO:0000256" key="1">
    <source>
        <dbReference type="ARBA" id="ARBA00023172"/>
    </source>
</evidence>
<sequence>MLVWDTSANRFAEFGSNQEIEVYFLQQRQQERDWRVIGRYLNAMLLVMLYPSNFDSDFLARLWVSRKKFKTSISFGLISEDVAFDILYAGDTSVIHQSLAERHELLQKVVKPLNGRLEILVPNDGLIDRSSVGEPKWSVLVNSVDDVEKFFKETVENRDEGIVLKDLGSKWEPGDRSGKWLKLKPDYIHAGADLDVLIIGGYFGSGRHGGEVAQFLVGLAEPSDSGSFPKRVGSGLSDEDLNTLVTRLNPYFRSVILSITSDIRTIKSEVFSAPYSLRFPRIQRVRYDKPWHECLDVQYYFHKLVVENGGSFSMNLNDSVSHCIAAERKGIKYQAAMKHGEIIHYSWILDCCTAKQVVNIQPKYFLFLSVSSKKKYKEEIDLFSDYYYWDVDIKDIKQMFSNMLGSGNSKLIEHYKKKYVPIKRMGLFHDCSVYFHEIAVSFPCAQRRLLHQKKLYVLPQNWLEDSLDKSEKLLEGEYDLKPNSEEYMMEENTENVVTFSATAFESEKQESANSVCRAENRKRGRRATERVQAKKSAPRPTRRTRPKIGIRSVKLSPVVSENSDSDSAPDIEAVKQTEAIKQSTDYISREKLEKEPVGDIFDANIRNNFPQEMEVESKEGDKLEVTTDPIHAMLLDMIPTLSQSRKREDDGATSLAVSDEKLLQASDAGQNPVKKKVSYKDVAGELLKDW</sequence>
<dbReference type="PROSITE" id="PS50160">
    <property type="entry name" value="DNA_LIGASE_A3"/>
    <property type="match status" value="1"/>
</dbReference>
<dbReference type="Pfam" id="PF12738">
    <property type="entry name" value="PTCB-BRCT"/>
    <property type="match status" value="1"/>
</dbReference>
<dbReference type="InterPro" id="IPR029710">
    <property type="entry name" value="LIG4"/>
</dbReference>
<dbReference type="Gene3D" id="3.40.50.10190">
    <property type="entry name" value="BRCT domain"/>
    <property type="match status" value="1"/>
</dbReference>
<feature type="region of interest" description="Disordered" evidence="2">
    <location>
        <begin position="642"/>
        <end position="675"/>
    </location>
</feature>
<feature type="compositionally biased region" description="Basic and acidic residues" evidence="2">
    <location>
        <begin position="519"/>
        <end position="532"/>
    </location>
</feature>
<feature type="domain" description="ATP-dependent DNA ligase family profile" evidence="3">
    <location>
        <begin position="83"/>
        <end position="221"/>
    </location>
</feature>
<dbReference type="PANTHER" id="PTHR45997:SF1">
    <property type="entry name" value="DNA LIGASE 4"/>
    <property type="match status" value="1"/>
</dbReference>